<evidence type="ECO:0000313" key="3">
    <source>
        <dbReference type="EMBL" id="KAJ8444583.1"/>
    </source>
</evidence>
<feature type="transmembrane region" description="Helical" evidence="2">
    <location>
        <begin position="101"/>
        <end position="120"/>
    </location>
</feature>
<keyword evidence="2" id="KW-0812">Transmembrane</keyword>
<evidence type="ECO:0000256" key="1">
    <source>
        <dbReference type="SAM" id="MobiDB-lite"/>
    </source>
</evidence>
<sequence>MNKKPLNQSGHSFINKTNNKKKEEREEGGLCIQLSNVLAPLLLRSPDFSIQGVGGFIPGVLTLGGRRNKLHLLRVTALICSSLTLIHIVEVGLEGHQDFTQISKGLSAVLLVALLLYLSHLSSGIYQCLLKLALQLLLFGFTGVQISPQLFPGHWYRAISPSNLRHSAAALTPRANISAMAISSSVTLRGSEAAGVTKSQDLTKSWTSESLAVASALMKLVDGHWVIREEPPEAWEAASTADRSAPAPFSGKGVEAAASSSRPSVRCRFRTGRLMAGFFQRGTRKGAYGRTTQSVESRDYEKEGGKQDYTFYHFGLLGDKTLPFLFSPAIGVGRHLLWGDVPSLEDRQSYPRLIYIK</sequence>
<proteinExistence type="predicted"/>
<dbReference type="AlphaFoldDB" id="A0A9Q1QJ58"/>
<reference evidence="3" key="1">
    <citation type="submission" date="2022-04" db="EMBL/GenBank/DDBJ databases">
        <title>Carnegiea gigantea Genome sequencing and assembly v2.</title>
        <authorList>
            <person name="Copetti D."/>
            <person name="Sanderson M.J."/>
            <person name="Burquez A."/>
            <person name="Wojciechowski M.F."/>
        </authorList>
    </citation>
    <scope>NUCLEOTIDE SEQUENCE</scope>
    <source>
        <strain evidence="3">SGP5-SGP5p</strain>
        <tissue evidence="3">Aerial part</tissue>
    </source>
</reference>
<protein>
    <submittedName>
        <fullName evidence="3">Uncharacterized protein</fullName>
    </submittedName>
</protein>
<dbReference type="Proteomes" id="UP001153076">
    <property type="component" value="Unassembled WGS sequence"/>
</dbReference>
<evidence type="ECO:0000313" key="4">
    <source>
        <dbReference type="Proteomes" id="UP001153076"/>
    </source>
</evidence>
<dbReference type="EMBL" id="JAKOGI010000093">
    <property type="protein sequence ID" value="KAJ8444583.1"/>
    <property type="molecule type" value="Genomic_DNA"/>
</dbReference>
<evidence type="ECO:0000256" key="2">
    <source>
        <dbReference type="SAM" id="Phobius"/>
    </source>
</evidence>
<organism evidence="3 4">
    <name type="scientific">Carnegiea gigantea</name>
    <dbReference type="NCBI Taxonomy" id="171969"/>
    <lineage>
        <taxon>Eukaryota</taxon>
        <taxon>Viridiplantae</taxon>
        <taxon>Streptophyta</taxon>
        <taxon>Embryophyta</taxon>
        <taxon>Tracheophyta</taxon>
        <taxon>Spermatophyta</taxon>
        <taxon>Magnoliopsida</taxon>
        <taxon>eudicotyledons</taxon>
        <taxon>Gunneridae</taxon>
        <taxon>Pentapetalae</taxon>
        <taxon>Caryophyllales</taxon>
        <taxon>Cactineae</taxon>
        <taxon>Cactaceae</taxon>
        <taxon>Cactoideae</taxon>
        <taxon>Echinocereeae</taxon>
        <taxon>Carnegiea</taxon>
    </lineage>
</organism>
<feature type="transmembrane region" description="Helical" evidence="2">
    <location>
        <begin position="72"/>
        <end position="89"/>
    </location>
</feature>
<feature type="compositionally biased region" description="Polar residues" evidence="1">
    <location>
        <begin position="1"/>
        <end position="14"/>
    </location>
</feature>
<keyword evidence="4" id="KW-1185">Reference proteome</keyword>
<gene>
    <name evidence="3" type="ORF">Cgig2_013862</name>
</gene>
<comment type="caution">
    <text evidence="3">The sequence shown here is derived from an EMBL/GenBank/DDBJ whole genome shotgun (WGS) entry which is preliminary data.</text>
</comment>
<keyword evidence="2" id="KW-0472">Membrane</keyword>
<feature type="region of interest" description="Disordered" evidence="1">
    <location>
        <begin position="1"/>
        <end position="22"/>
    </location>
</feature>
<feature type="transmembrane region" description="Helical" evidence="2">
    <location>
        <begin position="132"/>
        <end position="151"/>
    </location>
</feature>
<feature type="region of interest" description="Disordered" evidence="1">
    <location>
        <begin position="237"/>
        <end position="257"/>
    </location>
</feature>
<keyword evidence="2" id="KW-1133">Transmembrane helix</keyword>
<accession>A0A9Q1QJ58</accession>
<name>A0A9Q1QJ58_9CARY</name>